<evidence type="ECO:0000313" key="3">
    <source>
        <dbReference type="Proteomes" id="UP000002051"/>
    </source>
</evidence>
<protein>
    <recommendedName>
        <fullName evidence="4">RNA-directed DNA polymerase</fullName>
    </recommendedName>
</protein>
<reference evidence="2" key="3">
    <citation type="submission" date="2015-04" db="UniProtKB">
        <authorList>
            <consortium name="EnsemblPlants"/>
        </authorList>
    </citation>
    <scope>IDENTIFICATION</scope>
    <source>
        <strain evidence="2">cv. Jemalong A17</strain>
    </source>
</reference>
<dbReference type="AlphaFoldDB" id="A0A072UAN9"/>
<dbReference type="EnsemblPlants" id="KEH22855">
    <property type="protein sequence ID" value="KEH22855"/>
    <property type="gene ID" value="MTR_7g059490"/>
</dbReference>
<dbReference type="EMBL" id="CM001223">
    <property type="protein sequence ID" value="KEH22855.1"/>
    <property type="molecule type" value="Genomic_DNA"/>
</dbReference>
<evidence type="ECO:0000313" key="2">
    <source>
        <dbReference type="EnsemblPlants" id="KEH22855"/>
    </source>
</evidence>
<reference evidence="1 3" key="2">
    <citation type="journal article" date="2014" name="BMC Genomics">
        <title>An improved genome release (version Mt4.0) for the model legume Medicago truncatula.</title>
        <authorList>
            <person name="Tang H."/>
            <person name="Krishnakumar V."/>
            <person name="Bidwell S."/>
            <person name="Rosen B."/>
            <person name="Chan A."/>
            <person name="Zhou S."/>
            <person name="Gentzbittel L."/>
            <person name="Childs K.L."/>
            <person name="Yandell M."/>
            <person name="Gundlach H."/>
            <person name="Mayer K.F."/>
            <person name="Schwartz D.C."/>
            <person name="Town C.D."/>
        </authorList>
    </citation>
    <scope>GENOME REANNOTATION</scope>
    <source>
        <strain evidence="1">A17</strain>
        <strain evidence="2 3">cv. Jemalong A17</strain>
    </source>
</reference>
<keyword evidence="3" id="KW-1185">Reference proteome</keyword>
<evidence type="ECO:0000313" key="1">
    <source>
        <dbReference type="EMBL" id="KEH22855.1"/>
    </source>
</evidence>
<accession>A0A072UAN9</accession>
<sequence length="114" mass="12800">MDHGVCNYNVCICASERLPTNELQLERGLNFMMNALLRAGLFLSYKVGQTYNVIISHLQFVDDTLLVGNKNLANIRSLKALLIFFEVTSGLKVRFHKSVLVGLMCQIPGSLRLQ</sequence>
<organism evidence="1 3">
    <name type="scientific">Medicago truncatula</name>
    <name type="common">Barrel medic</name>
    <name type="synonym">Medicago tribuloides</name>
    <dbReference type="NCBI Taxonomy" id="3880"/>
    <lineage>
        <taxon>Eukaryota</taxon>
        <taxon>Viridiplantae</taxon>
        <taxon>Streptophyta</taxon>
        <taxon>Embryophyta</taxon>
        <taxon>Tracheophyta</taxon>
        <taxon>Spermatophyta</taxon>
        <taxon>Magnoliopsida</taxon>
        <taxon>eudicotyledons</taxon>
        <taxon>Gunneridae</taxon>
        <taxon>Pentapetalae</taxon>
        <taxon>rosids</taxon>
        <taxon>fabids</taxon>
        <taxon>Fabales</taxon>
        <taxon>Fabaceae</taxon>
        <taxon>Papilionoideae</taxon>
        <taxon>50 kb inversion clade</taxon>
        <taxon>NPAAA clade</taxon>
        <taxon>Hologalegina</taxon>
        <taxon>IRL clade</taxon>
        <taxon>Trifolieae</taxon>
        <taxon>Medicago</taxon>
    </lineage>
</organism>
<gene>
    <name evidence="1" type="ordered locus">MTR_7g059490</name>
</gene>
<proteinExistence type="predicted"/>
<reference evidence="1 3" key="1">
    <citation type="journal article" date="2011" name="Nature">
        <title>The Medicago genome provides insight into the evolution of rhizobial symbioses.</title>
        <authorList>
            <person name="Young N.D."/>
            <person name="Debelle F."/>
            <person name="Oldroyd G.E."/>
            <person name="Geurts R."/>
            <person name="Cannon S.B."/>
            <person name="Udvardi M.K."/>
            <person name="Benedito V.A."/>
            <person name="Mayer K.F."/>
            <person name="Gouzy J."/>
            <person name="Schoof H."/>
            <person name="Van de Peer Y."/>
            <person name="Proost S."/>
            <person name="Cook D.R."/>
            <person name="Meyers B.C."/>
            <person name="Spannagl M."/>
            <person name="Cheung F."/>
            <person name="De Mita S."/>
            <person name="Krishnakumar V."/>
            <person name="Gundlach H."/>
            <person name="Zhou S."/>
            <person name="Mudge J."/>
            <person name="Bharti A.K."/>
            <person name="Murray J.D."/>
            <person name="Naoumkina M.A."/>
            <person name="Rosen B."/>
            <person name="Silverstein K.A."/>
            <person name="Tang H."/>
            <person name="Rombauts S."/>
            <person name="Zhao P.X."/>
            <person name="Zhou P."/>
            <person name="Barbe V."/>
            <person name="Bardou P."/>
            <person name="Bechner M."/>
            <person name="Bellec A."/>
            <person name="Berger A."/>
            <person name="Berges H."/>
            <person name="Bidwell S."/>
            <person name="Bisseling T."/>
            <person name="Choisne N."/>
            <person name="Couloux A."/>
            <person name="Denny R."/>
            <person name="Deshpande S."/>
            <person name="Dai X."/>
            <person name="Doyle J.J."/>
            <person name="Dudez A.M."/>
            <person name="Farmer A.D."/>
            <person name="Fouteau S."/>
            <person name="Franken C."/>
            <person name="Gibelin C."/>
            <person name="Gish J."/>
            <person name="Goldstein S."/>
            <person name="Gonzalez A.J."/>
            <person name="Green P.J."/>
            <person name="Hallab A."/>
            <person name="Hartog M."/>
            <person name="Hua A."/>
            <person name="Humphray S.J."/>
            <person name="Jeong D.H."/>
            <person name="Jing Y."/>
            <person name="Jocker A."/>
            <person name="Kenton S.M."/>
            <person name="Kim D.J."/>
            <person name="Klee K."/>
            <person name="Lai H."/>
            <person name="Lang C."/>
            <person name="Lin S."/>
            <person name="Macmil S.L."/>
            <person name="Magdelenat G."/>
            <person name="Matthews L."/>
            <person name="McCorrison J."/>
            <person name="Monaghan E.L."/>
            <person name="Mun J.H."/>
            <person name="Najar F.Z."/>
            <person name="Nicholson C."/>
            <person name="Noirot C."/>
            <person name="O'Bleness M."/>
            <person name="Paule C.R."/>
            <person name="Poulain J."/>
            <person name="Prion F."/>
            <person name="Qin B."/>
            <person name="Qu C."/>
            <person name="Retzel E.F."/>
            <person name="Riddle C."/>
            <person name="Sallet E."/>
            <person name="Samain S."/>
            <person name="Samson N."/>
            <person name="Sanders I."/>
            <person name="Saurat O."/>
            <person name="Scarpelli C."/>
            <person name="Schiex T."/>
            <person name="Segurens B."/>
            <person name="Severin A.J."/>
            <person name="Sherrier D.J."/>
            <person name="Shi R."/>
            <person name="Sims S."/>
            <person name="Singer S.R."/>
            <person name="Sinharoy S."/>
            <person name="Sterck L."/>
            <person name="Viollet A."/>
            <person name="Wang B.B."/>
            <person name="Wang K."/>
            <person name="Wang M."/>
            <person name="Wang X."/>
            <person name="Warfsmann J."/>
            <person name="Weissenbach J."/>
            <person name="White D.D."/>
            <person name="White J.D."/>
            <person name="Wiley G.B."/>
            <person name="Wincker P."/>
            <person name="Xing Y."/>
            <person name="Yang L."/>
            <person name="Yao Z."/>
            <person name="Ying F."/>
            <person name="Zhai J."/>
            <person name="Zhou L."/>
            <person name="Zuber A."/>
            <person name="Denarie J."/>
            <person name="Dixon R.A."/>
            <person name="May G.D."/>
            <person name="Schwartz D.C."/>
            <person name="Rogers J."/>
            <person name="Quetier F."/>
            <person name="Town C.D."/>
            <person name="Roe B.A."/>
        </authorList>
    </citation>
    <scope>NUCLEOTIDE SEQUENCE [LARGE SCALE GENOMIC DNA]</scope>
    <source>
        <strain evidence="1">A17</strain>
        <strain evidence="2 3">cv. Jemalong A17</strain>
    </source>
</reference>
<dbReference type="HOGENOM" id="CLU_2124779_0_0_1"/>
<evidence type="ECO:0008006" key="4">
    <source>
        <dbReference type="Google" id="ProtNLM"/>
    </source>
</evidence>
<name>A0A072UAN9_MEDTR</name>
<dbReference type="Proteomes" id="UP000002051">
    <property type="component" value="Unassembled WGS sequence"/>
</dbReference>